<sequence>MPPQRRTPIEYDCDACGAHNANAIRFTRHQNRCKAVRIRGQRAYEKCVEMHKKRLAARARAKAERLALAAGEGNAEGSLKRIQALPDPAADSGEGAEAPSHSIAKM</sequence>
<name>A0A0D0AM25_9AGAM</name>
<accession>A0A0D0AM25</accession>
<evidence type="ECO:0000256" key="1">
    <source>
        <dbReference type="SAM" id="MobiDB-lite"/>
    </source>
</evidence>
<dbReference type="HOGENOM" id="CLU_2224927_0_0_1"/>
<gene>
    <name evidence="2" type="ORF">CY34DRAFT_348596</name>
</gene>
<dbReference type="AlphaFoldDB" id="A0A0D0AM25"/>
<dbReference type="Proteomes" id="UP000054485">
    <property type="component" value="Unassembled WGS sequence"/>
</dbReference>
<protein>
    <submittedName>
        <fullName evidence="2">Unplaced genomic scaffold CY34scaffold_225, whole genome shotgun sequence</fullName>
    </submittedName>
</protein>
<keyword evidence="3" id="KW-1185">Reference proteome</keyword>
<feature type="region of interest" description="Disordered" evidence="1">
    <location>
        <begin position="70"/>
        <end position="106"/>
    </location>
</feature>
<dbReference type="InParanoid" id="A0A0D0AM25"/>
<organism evidence="2 3">
    <name type="scientific">Suillus luteus UH-Slu-Lm8-n1</name>
    <dbReference type="NCBI Taxonomy" id="930992"/>
    <lineage>
        <taxon>Eukaryota</taxon>
        <taxon>Fungi</taxon>
        <taxon>Dikarya</taxon>
        <taxon>Basidiomycota</taxon>
        <taxon>Agaricomycotina</taxon>
        <taxon>Agaricomycetes</taxon>
        <taxon>Agaricomycetidae</taxon>
        <taxon>Boletales</taxon>
        <taxon>Suillineae</taxon>
        <taxon>Suillaceae</taxon>
        <taxon>Suillus</taxon>
    </lineage>
</organism>
<evidence type="ECO:0000313" key="2">
    <source>
        <dbReference type="EMBL" id="KIK39159.1"/>
    </source>
</evidence>
<reference evidence="2 3" key="1">
    <citation type="submission" date="2014-04" db="EMBL/GenBank/DDBJ databases">
        <authorList>
            <consortium name="DOE Joint Genome Institute"/>
            <person name="Kuo A."/>
            <person name="Ruytinx J."/>
            <person name="Rineau F."/>
            <person name="Colpaert J."/>
            <person name="Kohler A."/>
            <person name="Nagy L.G."/>
            <person name="Floudas D."/>
            <person name="Copeland A."/>
            <person name="Barry K.W."/>
            <person name="Cichocki N."/>
            <person name="Veneault-Fourrey C."/>
            <person name="LaButti K."/>
            <person name="Lindquist E.A."/>
            <person name="Lipzen A."/>
            <person name="Lundell T."/>
            <person name="Morin E."/>
            <person name="Murat C."/>
            <person name="Sun H."/>
            <person name="Tunlid A."/>
            <person name="Henrissat B."/>
            <person name="Grigoriev I.V."/>
            <person name="Hibbett D.S."/>
            <person name="Martin F."/>
            <person name="Nordberg H.P."/>
            <person name="Cantor M.N."/>
            <person name="Hua S.X."/>
        </authorList>
    </citation>
    <scope>NUCLEOTIDE SEQUENCE [LARGE SCALE GENOMIC DNA]</scope>
    <source>
        <strain evidence="2 3">UH-Slu-Lm8-n1</strain>
    </source>
</reference>
<proteinExistence type="predicted"/>
<evidence type="ECO:0000313" key="3">
    <source>
        <dbReference type="Proteomes" id="UP000054485"/>
    </source>
</evidence>
<dbReference type="OrthoDB" id="2692132at2759"/>
<dbReference type="EMBL" id="KN835356">
    <property type="protein sequence ID" value="KIK39159.1"/>
    <property type="molecule type" value="Genomic_DNA"/>
</dbReference>
<reference evidence="3" key="2">
    <citation type="submission" date="2015-01" db="EMBL/GenBank/DDBJ databases">
        <title>Evolutionary Origins and Diversification of the Mycorrhizal Mutualists.</title>
        <authorList>
            <consortium name="DOE Joint Genome Institute"/>
            <consortium name="Mycorrhizal Genomics Consortium"/>
            <person name="Kohler A."/>
            <person name="Kuo A."/>
            <person name="Nagy L.G."/>
            <person name="Floudas D."/>
            <person name="Copeland A."/>
            <person name="Barry K.W."/>
            <person name="Cichocki N."/>
            <person name="Veneault-Fourrey C."/>
            <person name="LaButti K."/>
            <person name="Lindquist E.A."/>
            <person name="Lipzen A."/>
            <person name="Lundell T."/>
            <person name="Morin E."/>
            <person name="Murat C."/>
            <person name="Riley R."/>
            <person name="Ohm R."/>
            <person name="Sun H."/>
            <person name="Tunlid A."/>
            <person name="Henrissat B."/>
            <person name="Grigoriev I.V."/>
            <person name="Hibbett D.S."/>
            <person name="Martin F."/>
        </authorList>
    </citation>
    <scope>NUCLEOTIDE SEQUENCE [LARGE SCALE GENOMIC DNA]</scope>
    <source>
        <strain evidence="3">UH-Slu-Lm8-n1</strain>
    </source>
</reference>